<dbReference type="EMBL" id="CP003731">
    <property type="protein sequence ID" value="AFO52281.1"/>
    <property type="molecule type" value="Genomic_DNA"/>
</dbReference>
<reference evidence="1 2" key="1">
    <citation type="journal article" date="2012" name="J. Bacteriol.">
        <title>Genome Sequence of "Candidatus Mycoplasma haemolamae" Strain Purdue, a Red Blood Cell Pathogen of Alpacas (Vicugna pacos) and Llamas (Lama glama).</title>
        <authorList>
            <person name="Guimaraes A.M."/>
            <person name="Toth B."/>
            <person name="Santos A.P."/>
            <person name="do Nascimento N.C."/>
            <person name="Kritchevsky J.E."/>
            <person name="Messick J.B."/>
        </authorList>
    </citation>
    <scope>NUCLEOTIDE SEQUENCE [LARGE SCALE GENOMIC DNA]</scope>
    <source>
        <strain evidence="1 2">Purdue</strain>
    </source>
</reference>
<evidence type="ECO:0000313" key="1">
    <source>
        <dbReference type="EMBL" id="AFO52281.1"/>
    </source>
</evidence>
<accession>I7CG97</accession>
<proteinExistence type="predicted"/>
<dbReference type="KEGG" id="mhl:MHLP_03505"/>
<reference evidence="2" key="2">
    <citation type="submission" date="2012-07" db="EMBL/GenBank/DDBJ databases">
        <title>Complete genome sequence of 'Candidatus Mycoplasma haemolamae'.</title>
        <authorList>
            <person name="Guimaraes A.M.S."/>
            <person name="Toth B."/>
            <person name="Santos A.P."/>
            <person name="Nascimento N.C."/>
            <person name="Sojka J.E."/>
            <person name="Messick J.B."/>
        </authorList>
    </citation>
    <scope>NUCLEOTIDE SEQUENCE [LARGE SCALE GENOMIC DNA]</scope>
    <source>
        <strain evidence="2">Purdue</strain>
    </source>
</reference>
<organism evidence="1 2">
    <name type="scientific">Mycoplasma haematolamae (strain Purdue)</name>
    <dbReference type="NCBI Taxonomy" id="1212765"/>
    <lineage>
        <taxon>Bacteria</taxon>
        <taxon>Bacillati</taxon>
        <taxon>Mycoplasmatota</taxon>
        <taxon>Mollicutes</taxon>
        <taxon>Mycoplasmataceae</taxon>
        <taxon>Mycoplasma</taxon>
    </lineage>
</organism>
<keyword evidence="2" id="KW-1185">Reference proteome</keyword>
<dbReference type="Proteomes" id="UP000006502">
    <property type="component" value="Chromosome"/>
</dbReference>
<dbReference type="PATRIC" id="fig|1212765.3.peg.788"/>
<sequence>MSEGDAGVLYVIDDDSKLHKLEPGKHSKRTQRFLEGRLINGRHRWFGPRKFPFEIPDTTTVDQDVSQNWTKYQEILGKLNHEELKKLSDHINKFSDEQYCEIIDVFSSCNFLKPLLVTQGKKINEDVVFSLDKILDLQKKKSLDEAWKDLPGIIDELVKFQKTEIKLVQGYASKAGVKFAQEAWKETWDPSKKVTPLGMIMRAFRGKEFSKVCTDNQMKDVKEKYFKDECGQKIKDHDKVEVVDVLKSAYDKSGGGFWNSSDWRVATKGKGGWADQTPLSNYSKLSSDGYQDGLVSEQCKHMSDWTNVLFTLGQGYADAEVCKKIFEGVFGRDVSEKRYCFCFLS</sequence>
<name>I7CG97_MYCHA</name>
<dbReference type="HOGENOM" id="CLU_053830_0_0_14"/>
<gene>
    <name evidence="1" type="ordered locus">MHLP_03505</name>
</gene>
<dbReference type="AlphaFoldDB" id="I7CG97"/>
<evidence type="ECO:0000313" key="2">
    <source>
        <dbReference type="Proteomes" id="UP000006502"/>
    </source>
</evidence>
<protein>
    <submittedName>
        <fullName evidence="1">Uncharacterized protein</fullName>
    </submittedName>
</protein>